<feature type="compositionally biased region" description="Basic residues" evidence="1">
    <location>
        <begin position="1"/>
        <end position="15"/>
    </location>
</feature>
<sequence length="56" mass="6350">MDLLKRLLHNKKPQRTKTNTPARGDVPVYPSNDEMKHVISESIRQIGPVLKKLSNG</sequence>
<evidence type="ECO:0000256" key="1">
    <source>
        <dbReference type="SAM" id="MobiDB-lite"/>
    </source>
</evidence>
<protein>
    <submittedName>
        <fullName evidence="2">Uncharacterized protein</fullName>
    </submittedName>
</protein>
<accession>A0A136LZ20</accession>
<reference evidence="2 3" key="1">
    <citation type="submission" date="2015-02" db="EMBL/GenBank/DDBJ databases">
        <title>Improved understanding of the partial-nitritation anammox process through 23 genomes representing the majority of the microbial community.</title>
        <authorList>
            <person name="Speth D.R."/>
            <person name="In T Zandt M."/>
            <person name="Guerrero Cruz S."/>
            <person name="Jetten M.S."/>
            <person name="Dutilh B.E."/>
        </authorList>
    </citation>
    <scope>NUCLEOTIDE SEQUENCE [LARGE SCALE GENOMIC DNA]</scope>
    <source>
        <strain evidence="2">OLB20</strain>
    </source>
</reference>
<dbReference type="Proteomes" id="UP000070457">
    <property type="component" value="Unassembled WGS sequence"/>
</dbReference>
<proteinExistence type="predicted"/>
<dbReference type="AlphaFoldDB" id="A0A136LZ20"/>
<evidence type="ECO:0000313" key="2">
    <source>
        <dbReference type="EMBL" id="KXK26856.1"/>
    </source>
</evidence>
<evidence type="ECO:0000313" key="3">
    <source>
        <dbReference type="Proteomes" id="UP000070457"/>
    </source>
</evidence>
<comment type="caution">
    <text evidence="2">The sequence shown here is derived from an EMBL/GenBank/DDBJ whole genome shotgun (WGS) entry which is preliminary data.</text>
</comment>
<organism evidence="2 3">
    <name type="scientific">candidate division WS6 bacterium OLB20</name>
    <dbReference type="NCBI Taxonomy" id="1617426"/>
    <lineage>
        <taxon>Bacteria</taxon>
        <taxon>Candidatus Dojkabacteria</taxon>
    </lineage>
</organism>
<feature type="region of interest" description="Disordered" evidence="1">
    <location>
        <begin position="1"/>
        <end position="31"/>
    </location>
</feature>
<gene>
    <name evidence="2" type="ORF">TR69_WS6001000877</name>
</gene>
<dbReference type="EMBL" id="JYNZ01000003">
    <property type="protein sequence ID" value="KXK26856.1"/>
    <property type="molecule type" value="Genomic_DNA"/>
</dbReference>
<name>A0A136LZ20_9BACT</name>